<accession>A0AAD6IU98</accession>
<evidence type="ECO:0000313" key="2">
    <source>
        <dbReference type="EMBL" id="KAJ6258798.1"/>
    </source>
</evidence>
<organism evidence="2 3">
    <name type="scientific">Drechslerella dactyloides</name>
    <name type="common">Nematode-trapping fungus</name>
    <name type="synonym">Arthrobotrys dactyloides</name>
    <dbReference type="NCBI Taxonomy" id="74499"/>
    <lineage>
        <taxon>Eukaryota</taxon>
        <taxon>Fungi</taxon>
        <taxon>Dikarya</taxon>
        <taxon>Ascomycota</taxon>
        <taxon>Pezizomycotina</taxon>
        <taxon>Orbiliomycetes</taxon>
        <taxon>Orbiliales</taxon>
        <taxon>Orbiliaceae</taxon>
        <taxon>Drechslerella</taxon>
    </lineage>
</organism>
<keyword evidence="3" id="KW-1185">Reference proteome</keyword>
<sequence length="125" mass="13755">MGPVERNSAGNCRLRHGPGREKGPSMVFHVRGSSVPSGIQALARGRHAKVGWATRRTGREGTRRTDLEERTDSKRKKKQRREGEGGRECERAVKRPSGSSGWRAGSREELKMAMLAGEDGEDGTE</sequence>
<comment type="caution">
    <text evidence="2">The sequence shown here is derived from an EMBL/GenBank/DDBJ whole genome shotgun (WGS) entry which is preliminary data.</text>
</comment>
<name>A0AAD6IU98_DREDA</name>
<feature type="region of interest" description="Disordered" evidence="1">
    <location>
        <begin position="1"/>
        <end position="27"/>
    </location>
</feature>
<protein>
    <submittedName>
        <fullName evidence="2">Uncharacterized protein</fullName>
    </submittedName>
</protein>
<dbReference type="EMBL" id="JAQGDS010000008">
    <property type="protein sequence ID" value="KAJ6258798.1"/>
    <property type="molecule type" value="Genomic_DNA"/>
</dbReference>
<feature type="region of interest" description="Disordered" evidence="1">
    <location>
        <begin position="44"/>
        <end position="125"/>
    </location>
</feature>
<evidence type="ECO:0000256" key="1">
    <source>
        <dbReference type="SAM" id="MobiDB-lite"/>
    </source>
</evidence>
<dbReference type="AlphaFoldDB" id="A0AAD6IU98"/>
<reference evidence="2" key="1">
    <citation type="submission" date="2023-01" db="EMBL/GenBank/DDBJ databases">
        <title>The chitinases involved in constricting ring structure development in the nematode-trapping fungus Drechslerella dactyloides.</title>
        <authorList>
            <person name="Wang R."/>
            <person name="Zhang L."/>
            <person name="Tang P."/>
            <person name="Li S."/>
            <person name="Liang L."/>
        </authorList>
    </citation>
    <scope>NUCLEOTIDE SEQUENCE</scope>
    <source>
        <strain evidence="2">YMF1.00031</strain>
    </source>
</reference>
<feature type="compositionally biased region" description="Basic and acidic residues" evidence="1">
    <location>
        <begin position="81"/>
        <end position="93"/>
    </location>
</feature>
<feature type="compositionally biased region" description="Basic and acidic residues" evidence="1">
    <location>
        <begin position="57"/>
        <end position="72"/>
    </location>
</feature>
<dbReference type="Proteomes" id="UP001221413">
    <property type="component" value="Unassembled WGS sequence"/>
</dbReference>
<evidence type="ECO:0000313" key="3">
    <source>
        <dbReference type="Proteomes" id="UP001221413"/>
    </source>
</evidence>
<gene>
    <name evidence="2" type="ORF">Dda_6852</name>
</gene>
<proteinExistence type="predicted"/>